<evidence type="ECO:0000313" key="9">
    <source>
        <dbReference type="EMBL" id="GGA77167.1"/>
    </source>
</evidence>
<keyword evidence="10" id="KW-1185">Reference proteome</keyword>
<comment type="similarity">
    <text evidence="1 6">Belongs to the sigma-70 factor family. ECF subfamily.</text>
</comment>
<feature type="domain" description="RNA polymerase sigma factor 70 region 4 type 2" evidence="8">
    <location>
        <begin position="110"/>
        <end position="161"/>
    </location>
</feature>
<evidence type="ECO:0000259" key="7">
    <source>
        <dbReference type="Pfam" id="PF04542"/>
    </source>
</evidence>
<protein>
    <recommendedName>
        <fullName evidence="6">RNA polymerase sigma factor</fullName>
    </recommendedName>
</protein>
<dbReference type="SUPFAM" id="SSF88659">
    <property type="entry name" value="Sigma3 and sigma4 domains of RNA polymerase sigma factors"/>
    <property type="match status" value="1"/>
</dbReference>
<dbReference type="NCBIfam" id="TIGR02937">
    <property type="entry name" value="sigma70-ECF"/>
    <property type="match status" value="1"/>
</dbReference>
<dbReference type="Proteomes" id="UP000613512">
    <property type="component" value="Unassembled WGS sequence"/>
</dbReference>
<dbReference type="InterPro" id="IPR036388">
    <property type="entry name" value="WH-like_DNA-bd_sf"/>
</dbReference>
<dbReference type="Gene3D" id="1.10.10.10">
    <property type="entry name" value="Winged helix-like DNA-binding domain superfamily/Winged helix DNA-binding domain"/>
    <property type="match status" value="1"/>
</dbReference>
<dbReference type="Pfam" id="PF04542">
    <property type="entry name" value="Sigma70_r2"/>
    <property type="match status" value="1"/>
</dbReference>
<dbReference type="PROSITE" id="PS01063">
    <property type="entry name" value="SIGMA70_ECF"/>
    <property type="match status" value="1"/>
</dbReference>
<dbReference type="InterPro" id="IPR014284">
    <property type="entry name" value="RNA_pol_sigma-70_dom"/>
</dbReference>
<keyword evidence="2 6" id="KW-0805">Transcription regulation</keyword>
<reference evidence="9" key="1">
    <citation type="journal article" date="2014" name="Int. J. Syst. Evol. Microbiol.">
        <title>Complete genome sequence of Corynebacterium casei LMG S-19264T (=DSM 44701T), isolated from a smear-ripened cheese.</title>
        <authorList>
            <consortium name="US DOE Joint Genome Institute (JGI-PGF)"/>
            <person name="Walter F."/>
            <person name="Albersmeier A."/>
            <person name="Kalinowski J."/>
            <person name="Ruckert C."/>
        </authorList>
    </citation>
    <scope>NUCLEOTIDE SEQUENCE</scope>
    <source>
        <strain evidence="9">CGMCC 1.12408</strain>
    </source>
</reference>
<dbReference type="PANTHER" id="PTHR43133">
    <property type="entry name" value="RNA POLYMERASE ECF-TYPE SIGMA FACTO"/>
    <property type="match status" value="1"/>
</dbReference>
<dbReference type="InterPro" id="IPR007627">
    <property type="entry name" value="RNA_pol_sigma70_r2"/>
</dbReference>
<dbReference type="RefSeq" id="WP_188384624.1">
    <property type="nucleotide sequence ID" value="NZ_BMEY01000009.1"/>
</dbReference>
<evidence type="ECO:0000256" key="4">
    <source>
        <dbReference type="ARBA" id="ARBA00023125"/>
    </source>
</evidence>
<dbReference type="Pfam" id="PF08281">
    <property type="entry name" value="Sigma70_r4_2"/>
    <property type="match status" value="1"/>
</dbReference>
<dbReference type="InterPro" id="IPR013325">
    <property type="entry name" value="RNA_pol_sigma_r2"/>
</dbReference>
<evidence type="ECO:0000256" key="5">
    <source>
        <dbReference type="ARBA" id="ARBA00023163"/>
    </source>
</evidence>
<comment type="caution">
    <text evidence="9">The sequence shown here is derived from an EMBL/GenBank/DDBJ whole genome shotgun (WGS) entry which is preliminary data.</text>
</comment>
<dbReference type="InterPro" id="IPR013324">
    <property type="entry name" value="RNA_pol_sigma_r3/r4-like"/>
</dbReference>
<dbReference type="EMBL" id="BMEY01000009">
    <property type="protein sequence ID" value="GGA77167.1"/>
    <property type="molecule type" value="Genomic_DNA"/>
</dbReference>
<dbReference type="InterPro" id="IPR039425">
    <property type="entry name" value="RNA_pol_sigma-70-like"/>
</dbReference>
<evidence type="ECO:0000256" key="2">
    <source>
        <dbReference type="ARBA" id="ARBA00023015"/>
    </source>
</evidence>
<proteinExistence type="inferred from homology"/>
<dbReference type="GO" id="GO:0006352">
    <property type="term" value="P:DNA-templated transcription initiation"/>
    <property type="evidence" value="ECO:0007669"/>
    <property type="project" value="InterPro"/>
</dbReference>
<evidence type="ECO:0000256" key="6">
    <source>
        <dbReference type="RuleBase" id="RU000716"/>
    </source>
</evidence>
<evidence type="ECO:0000313" key="10">
    <source>
        <dbReference type="Proteomes" id="UP000613512"/>
    </source>
</evidence>
<evidence type="ECO:0000256" key="1">
    <source>
        <dbReference type="ARBA" id="ARBA00010641"/>
    </source>
</evidence>
<dbReference type="PANTHER" id="PTHR43133:SF46">
    <property type="entry name" value="RNA POLYMERASE SIGMA-70 FACTOR ECF SUBFAMILY"/>
    <property type="match status" value="1"/>
</dbReference>
<reference evidence="9" key="2">
    <citation type="submission" date="2020-09" db="EMBL/GenBank/DDBJ databases">
        <authorList>
            <person name="Sun Q."/>
            <person name="Zhou Y."/>
        </authorList>
    </citation>
    <scope>NUCLEOTIDE SEQUENCE</scope>
    <source>
        <strain evidence="9">CGMCC 1.12408</strain>
    </source>
</reference>
<keyword evidence="4 6" id="KW-0238">DNA-binding</keyword>
<sequence>MDGINFTNIYKQYYNRVYRISLSIIKDPGFAEDIVQETFIKAWRKVDSIQEEEKIGSWLSVIAKRTAIDMLRQVENKHPALLDEEYLMNIGDNSNGHVEKEVEILFLTKEINQCIRSLQPIYRDVLLLKINYELKGVEIARRLNLAVPTVKTRMLRARRQLQEMITNIA</sequence>
<dbReference type="Gene3D" id="1.10.1740.10">
    <property type="match status" value="1"/>
</dbReference>
<name>A0A916W904_9BACI</name>
<evidence type="ECO:0000256" key="3">
    <source>
        <dbReference type="ARBA" id="ARBA00023082"/>
    </source>
</evidence>
<feature type="domain" description="RNA polymerase sigma-70 region 2" evidence="7">
    <location>
        <begin position="9"/>
        <end position="73"/>
    </location>
</feature>
<evidence type="ECO:0000259" key="8">
    <source>
        <dbReference type="Pfam" id="PF08281"/>
    </source>
</evidence>
<dbReference type="SUPFAM" id="SSF88946">
    <property type="entry name" value="Sigma2 domain of RNA polymerase sigma factors"/>
    <property type="match status" value="1"/>
</dbReference>
<dbReference type="AlphaFoldDB" id="A0A916W904"/>
<dbReference type="GO" id="GO:0016987">
    <property type="term" value="F:sigma factor activity"/>
    <property type="evidence" value="ECO:0007669"/>
    <property type="project" value="UniProtKB-KW"/>
</dbReference>
<dbReference type="InterPro" id="IPR000838">
    <property type="entry name" value="RNA_pol_sigma70_ECF_CS"/>
</dbReference>
<keyword evidence="5 6" id="KW-0804">Transcription</keyword>
<dbReference type="InterPro" id="IPR013249">
    <property type="entry name" value="RNA_pol_sigma70_r4_t2"/>
</dbReference>
<dbReference type="GO" id="GO:0006950">
    <property type="term" value="P:response to stress"/>
    <property type="evidence" value="ECO:0007669"/>
    <property type="project" value="UniProtKB-ARBA"/>
</dbReference>
<gene>
    <name evidence="9" type="ORF">GCM10008025_20990</name>
</gene>
<organism evidence="9 10">
    <name type="scientific">Ornithinibacillus halotolerans</name>
    <dbReference type="NCBI Taxonomy" id="1274357"/>
    <lineage>
        <taxon>Bacteria</taxon>
        <taxon>Bacillati</taxon>
        <taxon>Bacillota</taxon>
        <taxon>Bacilli</taxon>
        <taxon>Bacillales</taxon>
        <taxon>Bacillaceae</taxon>
        <taxon>Ornithinibacillus</taxon>
    </lineage>
</organism>
<accession>A0A916W904</accession>
<dbReference type="GO" id="GO:0003677">
    <property type="term" value="F:DNA binding"/>
    <property type="evidence" value="ECO:0007669"/>
    <property type="project" value="UniProtKB-KW"/>
</dbReference>
<keyword evidence="3 6" id="KW-0731">Sigma factor</keyword>